<accession>A0A9X2L1X1</accession>
<name>A0A9X2L1X1_9BACT</name>
<proteinExistence type="predicted"/>
<dbReference type="Proteomes" id="UP001139125">
    <property type="component" value="Unassembled WGS sequence"/>
</dbReference>
<comment type="caution">
    <text evidence="1">The sequence shown here is derived from an EMBL/GenBank/DDBJ whole genome shotgun (WGS) entry which is preliminary data.</text>
</comment>
<evidence type="ECO:0000313" key="2">
    <source>
        <dbReference type="Proteomes" id="UP001139125"/>
    </source>
</evidence>
<organism evidence="1 2">
    <name type="scientific">Gracilimonas sediminicola</name>
    <dbReference type="NCBI Taxonomy" id="2952158"/>
    <lineage>
        <taxon>Bacteria</taxon>
        <taxon>Pseudomonadati</taxon>
        <taxon>Balneolota</taxon>
        <taxon>Balneolia</taxon>
        <taxon>Balneolales</taxon>
        <taxon>Balneolaceae</taxon>
        <taxon>Gracilimonas</taxon>
    </lineage>
</organism>
<dbReference type="AlphaFoldDB" id="A0A9X2L1X1"/>
<evidence type="ECO:0000313" key="1">
    <source>
        <dbReference type="EMBL" id="MCP9290811.1"/>
    </source>
</evidence>
<sequence>MSIPFNYSMYETEDVKVEVKEVKGILSFLDGELLFEYKVYDMMGNGLSNLSKFSIQLDHIKKIQYKKGLLFFTGGKLIIEANQWAFFEPLPGSEQGKIKLNIKRNDKNEAIRFSTKINLYMSQKRLGDMEGE</sequence>
<dbReference type="RefSeq" id="WP_255133223.1">
    <property type="nucleotide sequence ID" value="NZ_JANDBC010000001.1"/>
</dbReference>
<dbReference type="EMBL" id="JANDBC010000001">
    <property type="protein sequence ID" value="MCP9290811.1"/>
    <property type="molecule type" value="Genomic_DNA"/>
</dbReference>
<keyword evidence="2" id="KW-1185">Reference proteome</keyword>
<gene>
    <name evidence="1" type="ORF">NM125_04325</name>
</gene>
<protein>
    <submittedName>
        <fullName evidence="1">Uncharacterized protein</fullName>
    </submittedName>
</protein>
<reference evidence="1" key="1">
    <citation type="submission" date="2022-06" db="EMBL/GenBank/DDBJ databases">
        <title>Gracilimonas sp. CAU 1638 isolated from sea sediment.</title>
        <authorList>
            <person name="Kim W."/>
        </authorList>
    </citation>
    <scope>NUCLEOTIDE SEQUENCE</scope>
    <source>
        <strain evidence="1">CAU 1638</strain>
    </source>
</reference>